<organism evidence="1 2">
    <name type="scientific">Isoalcanivorax beigongshangi</name>
    <dbReference type="NCBI Taxonomy" id="3238810"/>
    <lineage>
        <taxon>Bacteria</taxon>
        <taxon>Pseudomonadati</taxon>
        <taxon>Pseudomonadota</taxon>
        <taxon>Gammaproteobacteria</taxon>
        <taxon>Oceanospirillales</taxon>
        <taxon>Alcanivoracaceae</taxon>
        <taxon>Isoalcanivorax</taxon>
    </lineage>
</organism>
<accession>A0ABV4AIK5</accession>
<proteinExistence type="predicted"/>
<sequence length="386" mass="41233">MAPRAPLTGIRVLDLTRLLPGPLCTQHLADLGADVIKIEDTGAGDYVPGELRAQVNRNKRGLRLDLKNDAGRELLRQLVADADVLVEGFRPGAMARLGLDYSSLAAINPRLVYCSISGYGADSALAHAPGHDLNYCALSGVAHQVGVDADTPALSNLPLADLIGGTLTALAGIQAALFDAQRTGQGRFVDTSITDGVLAHAVMPLMARAQHGSTPAPGKDTLSGALPCYGFYRTSDGRFMAVAALEKKFWLRFCELMNESGWAAHHRSSDAEANSKLRSAIAARFAAAPLAHWEKLFADQDCCVSPMLTLDEAVQTPLFRQRDQVFEAEHPVYGRHTHVASPLRMSGHRFEHRHAPTPGEHTDAILGELGCDAARIAALRASGAVS</sequence>
<reference evidence="1 2" key="1">
    <citation type="submission" date="2024-07" db="EMBL/GenBank/DDBJ databases">
        <authorList>
            <person name="Ren Q."/>
        </authorList>
    </citation>
    <scope>NUCLEOTIDE SEQUENCE [LARGE SCALE GENOMIC DNA]</scope>
    <source>
        <strain evidence="1 2">REN37</strain>
    </source>
</reference>
<dbReference type="RefSeq" id="WP_369455594.1">
    <property type="nucleotide sequence ID" value="NZ_JBGCUO010000001.1"/>
</dbReference>
<dbReference type="GO" id="GO:0016740">
    <property type="term" value="F:transferase activity"/>
    <property type="evidence" value="ECO:0007669"/>
    <property type="project" value="UniProtKB-KW"/>
</dbReference>
<dbReference type="InterPro" id="IPR044855">
    <property type="entry name" value="CoA-Trfase_III_dom3_sf"/>
</dbReference>
<protein>
    <submittedName>
        <fullName evidence="1">CaiB/BaiF CoA transferase family protein</fullName>
    </submittedName>
</protein>
<dbReference type="Gene3D" id="3.40.50.10540">
    <property type="entry name" value="Crotonobetainyl-coa:carnitine coa-transferase, domain 1"/>
    <property type="match status" value="2"/>
</dbReference>
<evidence type="ECO:0000313" key="1">
    <source>
        <dbReference type="EMBL" id="MEY1662358.1"/>
    </source>
</evidence>
<name>A0ABV4AIK5_9GAMM</name>
<dbReference type="PANTHER" id="PTHR48228">
    <property type="entry name" value="SUCCINYL-COA--D-CITRAMALATE COA-TRANSFERASE"/>
    <property type="match status" value="1"/>
</dbReference>
<gene>
    <name evidence="1" type="ORF">AB5I84_09385</name>
</gene>
<dbReference type="InterPro" id="IPR023606">
    <property type="entry name" value="CoA-Trfase_III_dom_1_sf"/>
</dbReference>
<dbReference type="Pfam" id="PF02515">
    <property type="entry name" value="CoA_transf_3"/>
    <property type="match status" value="1"/>
</dbReference>
<dbReference type="SUPFAM" id="SSF89796">
    <property type="entry name" value="CoA-transferase family III (CaiB/BaiF)"/>
    <property type="match status" value="1"/>
</dbReference>
<dbReference type="InterPro" id="IPR050509">
    <property type="entry name" value="CoA-transferase_III"/>
</dbReference>
<dbReference type="Gene3D" id="3.30.1540.10">
    <property type="entry name" value="formyl-coa transferase, domain 3"/>
    <property type="match status" value="1"/>
</dbReference>
<dbReference type="PANTHER" id="PTHR48228:SF5">
    <property type="entry name" value="ALPHA-METHYLACYL-COA RACEMASE"/>
    <property type="match status" value="1"/>
</dbReference>
<evidence type="ECO:0000313" key="2">
    <source>
        <dbReference type="Proteomes" id="UP001562065"/>
    </source>
</evidence>
<dbReference type="EMBL" id="JBGCUO010000001">
    <property type="protein sequence ID" value="MEY1662358.1"/>
    <property type="molecule type" value="Genomic_DNA"/>
</dbReference>
<dbReference type="Proteomes" id="UP001562065">
    <property type="component" value="Unassembled WGS sequence"/>
</dbReference>
<comment type="caution">
    <text evidence="1">The sequence shown here is derived from an EMBL/GenBank/DDBJ whole genome shotgun (WGS) entry which is preliminary data.</text>
</comment>
<keyword evidence="1" id="KW-0808">Transferase</keyword>
<dbReference type="InterPro" id="IPR003673">
    <property type="entry name" value="CoA-Trfase_fam_III"/>
</dbReference>
<keyword evidence="2" id="KW-1185">Reference proteome</keyword>